<dbReference type="Gramene" id="TuG1812G0300003846.01.T01">
    <property type="protein sequence ID" value="TuG1812G0300003846.01.T01.cds434362"/>
    <property type="gene ID" value="TuG1812G0300003846.01"/>
</dbReference>
<name>A0A8R7PW80_TRIUA</name>
<sequence length="40" mass="4865">MTANCWPHARRTPRLRYGSCILRKHPAKFSWQQRGLRDRI</sequence>
<organism evidence="1 2">
    <name type="scientific">Triticum urartu</name>
    <name type="common">Red wild einkorn</name>
    <name type="synonym">Crithodium urartu</name>
    <dbReference type="NCBI Taxonomy" id="4572"/>
    <lineage>
        <taxon>Eukaryota</taxon>
        <taxon>Viridiplantae</taxon>
        <taxon>Streptophyta</taxon>
        <taxon>Embryophyta</taxon>
        <taxon>Tracheophyta</taxon>
        <taxon>Spermatophyta</taxon>
        <taxon>Magnoliopsida</taxon>
        <taxon>Liliopsida</taxon>
        <taxon>Poales</taxon>
        <taxon>Poaceae</taxon>
        <taxon>BOP clade</taxon>
        <taxon>Pooideae</taxon>
        <taxon>Triticodae</taxon>
        <taxon>Triticeae</taxon>
        <taxon>Triticinae</taxon>
        <taxon>Triticum</taxon>
    </lineage>
</organism>
<evidence type="ECO:0000313" key="1">
    <source>
        <dbReference type="EnsemblPlants" id="TuG1812G0300003846.01.T01.cds434362"/>
    </source>
</evidence>
<dbReference type="AlphaFoldDB" id="A0A8R7PW80"/>
<evidence type="ECO:0000313" key="2">
    <source>
        <dbReference type="Proteomes" id="UP000015106"/>
    </source>
</evidence>
<protein>
    <submittedName>
        <fullName evidence="1">Uncharacterized protein</fullName>
    </submittedName>
</protein>
<reference evidence="2" key="1">
    <citation type="journal article" date="2013" name="Nature">
        <title>Draft genome of the wheat A-genome progenitor Triticum urartu.</title>
        <authorList>
            <person name="Ling H.Q."/>
            <person name="Zhao S."/>
            <person name="Liu D."/>
            <person name="Wang J."/>
            <person name="Sun H."/>
            <person name="Zhang C."/>
            <person name="Fan H."/>
            <person name="Li D."/>
            <person name="Dong L."/>
            <person name="Tao Y."/>
            <person name="Gao C."/>
            <person name="Wu H."/>
            <person name="Li Y."/>
            <person name="Cui Y."/>
            <person name="Guo X."/>
            <person name="Zheng S."/>
            <person name="Wang B."/>
            <person name="Yu K."/>
            <person name="Liang Q."/>
            <person name="Yang W."/>
            <person name="Lou X."/>
            <person name="Chen J."/>
            <person name="Feng M."/>
            <person name="Jian J."/>
            <person name="Zhang X."/>
            <person name="Luo G."/>
            <person name="Jiang Y."/>
            <person name="Liu J."/>
            <person name="Wang Z."/>
            <person name="Sha Y."/>
            <person name="Zhang B."/>
            <person name="Wu H."/>
            <person name="Tang D."/>
            <person name="Shen Q."/>
            <person name="Xue P."/>
            <person name="Zou S."/>
            <person name="Wang X."/>
            <person name="Liu X."/>
            <person name="Wang F."/>
            <person name="Yang Y."/>
            <person name="An X."/>
            <person name="Dong Z."/>
            <person name="Zhang K."/>
            <person name="Zhang X."/>
            <person name="Luo M.C."/>
            <person name="Dvorak J."/>
            <person name="Tong Y."/>
            <person name="Wang J."/>
            <person name="Yang H."/>
            <person name="Li Z."/>
            <person name="Wang D."/>
            <person name="Zhang A."/>
            <person name="Wang J."/>
        </authorList>
    </citation>
    <scope>NUCLEOTIDE SEQUENCE</scope>
    <source>
        <strain evidence="2">cv. G1812</strain>
    </source>
</reference>
<proteinExistence type="predicted"/>
<accession>A0A8R7PW80</accession>
<reference evidence="1" key="2">
    <citation type="submission" date="2018-03" db="EMBL/GenBank/DDBJ databases">
        <title>The Triticum urartu genome reveals the dynamic nature of wheat genome evolution.</title>
        <authorList>
            <person name="Ling H."/>
            <person name="Ma B."/>
            <person name="Shi X."/>
            <person name="Liu H."/>
            <person name="Dong L."/>
            <person name="Sun H."/>
            <person name="Cao Y."/>
            <person name="Gao Q."/>
            <person name="Zheng S."/>
            <person name="Li Y."/>
            <person name="Yu Y."/>
            <person name="Du H."/>
            <person name="Qi M."/>
            <person name="Li Y."/>
            <person name="Yu H."/>
            <person name="Cui Y."/>
            <person name="Wang N."/>
            <person name="Chen C."/>
            <person name="Wu H."/>
            <person name="Zhao Y."/>
            <person name="Zhang J."/>
            <person name="Li Y."/>
            <person name="Zhou W."/>
            <person name="Zhang B."/>
            <person name="Hu W."/>
            <person name="Eijk M."/>
            <person name="Tang J."/>
            <person name="Witsenboer H."/>
            <person name="Zhao S."/>
            <person name="Li Z."/>
            <person name="Zhang A."/>
            <person name="Wang D."/>
            <person name="Liang C."/>
        </authorList>
    </citation>
    <scope>NUCLEOTIDE SEQUENCE [LARGE SCALE GENOMIC DNA]</scope>
    <source>
        <strain evidence="1">cv. G1812</strain>
    </source>
</reference>
<dbReference type="Proteomes" id="UP000015106">
    <property type="component" value="Chromosome 3"/>
</dbReference>
<dbReference type="EnsemblPlants" id="TuG1812G0300003846.01.T01">
    <property type="protein sequence ID" value="TuG1812G0300003846.01.T01.cds434362"/>
    <property type="gene ID" value="TuG1812G0300003846.01"/>
</dbReference>
<keyword evidence="2" id="KW-1185">Reference proteome</keyword>
<reference evidence="1" key="3">
    <citation type="submission" date="2022-06" db="UniProtKB">
        <authorList>
            <consortium name="EnsemblPlants"/>
        </authorList>
    </citation>
    <scope>IDENTIFICATION</scope>
</reference>